<dbReference type="Proteomes" id="UP000614200">
    <property type="component" value="Unassembled WGS sequence"/>
</dbReference>
<dbReference type="EMBL" id="JADKNH010000010">
    <property type="protein sequence ID" value="MBF4694661.1"/>
    <property type="molecule type" value="Genomic_DNA"/>
</dbReference>
<dbReference type="InterPro" id="IPR000620">
    <property type="entry name" value="EamA_dom"/>
</dbReference>
<feature type="transmembrane region" description="Helical" evidence="2">
    <location>
        <begin position="32"/>
        <end position="52"/>
    </location>
</feature>
<feature type="transmembrane region" description="Helical" evidence="2">
    <location>
        <begin position="88"/>
        <end position="108"/>
    </location>
</feature>
<sequence length="289" mass="31837">MNRNKALLSVNFSVFLFGMAGLFAKFIMLPAIAITFGRVLFSSLALLIFCVVRHQELRLKDRRHFIILLLAGVVLALHWWSFLKSIQMSSVAIGTITFATFPLFATFFEPIVFKEKLKMSNVIMAFLILVGIGITFPDFNFNNQMTLSIVIGLFSAFSYAVLTLFNRYLSTVYESTVVAMYEQITAVFFLLPFAVSIHAMPTVIDLCLLIFLGVFTTALAHSLFIGSLKTISAQLAGIISSLEAVYGIVLAFIVLGEIPAIREIVGGIVIVSVAIAGQVKGKKDRINNS</sequence>
<feature type="domain" description="EamA" evidence="3">
    <location>
        <begin position="6"/>
        <end position="135"/>
    </location>
</feature>
<feature type="transmembrane region" description="Helical" evidence="2">
    <location>
        <begin position="145"/>
        <end position="165"/>
    </location>
</feature>
<feature type="domain" description="EamA" evidence="3">
    <location>
        <begin position="148"/>
        <end position="272"/>
    </location>
</feature>
<evidence type="ECO:0000256" key="1">
    <source>
        <dbReference type="ARBA" id="ARBA00007362"/>
    </source>
</evidence>
<dbReference type="SUPFAM" id="SSF103481">
    <property type="entry name" value="Multidrug resistance efflux transporter EmrE"/>
    <property type="match status" value="2"/>
</dbReference>
<dbReference type="PANTHER" id="PTHR22911:SF79">
    <property type="entry name" value="MOBA-LIKE NTP TRANSFERASE DOMAIN-CONTAINING PROTEIN"/>
    <property type="match status" value="1"/>
</dbReference>
<keyword evidence="5" id="KW-1185">Reference proteome</keyword>
<keyword evidence="2" id="KW-0472">Membrane</keyword>
<name>A0ABR9ZW24_9FIRM</name>
<feature type="transmembrane region" description="Helical" evidence="2">
    <location>
        <begin position="177"/>
        <end position="197"/>
    </location>
</feature>
<feature type="transmembrane region" description="Helical" evidence="2">
    <location>
        <begin position="260"/>
        <end position="279"/>
    </location>
</feature>
<feature type="transmembrane region" description="Helical" evidence="2">
    <location>
        <begin position="235"/>
        <end position="254"/>
    </location>
</feature>
<protein>
    <submittedName>
        <fullName evidence="4">DMT family transporter</fullName>
    </submittedName>
</protein>
<feature type="transmembrane region" description="Helical" evidence="2">
    <location>
        <begin position="7"/>
        <end position="26"/>
    </location>
</feature>
<comment type="caution">
    <text evidence="4">The sequence shown here is derived from an EMBL/GenBank/DDBJ whole genome shotgun (WGS) entry which is preliminary data.</text>
</comment>
<feature type="transmembrane region" description="Helical" evidence="2">
    <location>
        <begin position="203"/>
        <end position="223"/>
    </location>
</feature>
<dbReference type="PANTHER" id="PTHR22911">
    <property type="entry name" value="ACYL-MALONYL CONDENSING ENZYME-RELATED"/>
    <property type="match status" value="1"/>
</dbReference>
<evidence type="ECO:0000256" key="2">
    <source>
        <dbReference type="SAM" id="Phobius"/>
    </source>
</evidence>
<organism evidence="4 5">
    <name type="scientific">Fusibacter ferrireducens</name>
    <dbReference type="NCBI Taxonomy" id="2785058"/>
    <lineage>
        <taxon>Bacteria</taxon>
        <taxon>Bacillati</taxon>
        <taxon>Bacillota</taxon>
        <taxon>Clostridia</taxon>
        <taxon>Eubacteriales</taxon>
        <taxon>Eubacteriales Family XII. Incertae Sedis</taxon>
        <taxon>Fusibacter</taxon>
    </lineage>
</organism>
<accession>A0ABR9ZW24</accession>
<evidence type="ECO:0000313" key="4">
    <source>
        <dbReference type="EMBL" id="MBF4694661.1"/>
    </source>
</evidence>
<dbReference type="Pfam" id="PF00892">
    <property type="entry name" value="EamA"/>
    <property type="match status" value="2"/>
</dbReference>
<dbReference type="InterPro" id="IPR037185">
    <property type="entry name" value="EmrE-like"/>
</dbReference>
<gene>
    <name evidence="4" type="ORF">ISU02_16230</name>
</gene>
<dbReference type="RefSeq" id="WP_194702903.1">
    <property type="nucleotide sequence ID" value="NZ_JADKNH010000010.1"/>
</dbReference>
<comment type="similarity">
    <text evidence="1">Belongs to the EamA transporter family.</text>
</comment>
<proteinExistence type="inferred from homology"/>
<feature type="transmembrane region" description="Helical" evidence="2">
    <location>
        <begin position="120"/>
        <end position="139"/>
    </location>
</feature>
<evidence type="ECO:0000313" key="5">
    <source>
        <dbReference type="Proteomes" id="UP000614200"/>
    </source>
</evidence>
<reference evidence="4 5" key="1">
    <citation type="submission" date="2020-11" db="EMBL/GenBank/DDBJ databases">
        <title>Fusibacter basophilias sp. nov.</title>
        <authorList>
            <person name="Qiu D."/>
        </authorList>
    </citation>
    <scope>NUCLEOTIDE SEQUENCE [LARGE SCALE GENOMIC DNA]</scope>
    <source>
        <strain evidence="4 5">Q10-2</strain>
    </source>
</reference>
<keyword evidence="2" id="KW-0812">Transmembrane</keyword>
<keyword evidence="2" id="KW-1133">Transmembrane helix</keyword>
<evidence type="ECO:0000259" key="3">
    <source>
        <dbReference type="Pfam" id="PF00892"/>
    </source>
</evidence>
<feature type="transmembrane region" description="Helical" evidence="2">
    <location>
        <begin position="64"/>
        <end position="82"/>
    </location>
</feature>